<evidence type="ECO:0000256" key="1">
    <source>
        <dbReference type="SAM" id="Phobius"/>
    </source>
</evidence>
<feature type="transmembrane region" description="Helical" evidence="1">
    <location>
        <begin position="131"/>
        <end position="158"/>
    </location>
</feature>
<accession>A0ABY2RFV9</accession>
<feature type="transmembrane region" description="Helical" evidence="1">
    <location>
        <begin position="51"/>
        <end position="72"/>
    </location>
</feature>
<name>A0ABY2RFV9_9NOCA</name>
<organism evidence="2 3">
    <name type="scientific">Rhodococcus oryzae</name>
    <dbReference type="NCBI Taxonomy" id="2571143"/>
    <lineage>
        <taxon>Bacteria</taxon>
        <taxon>Bacillati</taxon>
        <taxon>Actinomycetota</taxon>
        <taxon>Actinomycetes</taxon>
        <taxon>Mycobacteriales</taxon>
        <taxon>Nocardiaceae</taxon>
        <taxon>Rhodococcus</taxon>
    </lineage>
</organism>
<sequence>MQRSRGLEVPSEWPTARYTMSEKLAMTMMTGFGLIAVLVGLAGWAGGIPAALRYSFGFGCLFFLIVAFGVAVRDSNHRDGDIRTIAVGGISATELRQSRRLWVLLVALMTCLTALSLGAAIEIYLNVSSSFVPGAAVVFGLFGVFLATFLVAVAARLLRPGYVQLTRDGIRHRGWSFESYLPWEAVAGAKAAYNGYRMVLVIGYANAAWERRYRTPLWRIDRLPPVPMIEVDCRKFAIDEALMFHLVTHYANNPDARPELGSAAAVERAWTRDYS</sequence>
<reference evidence="2 3" key="1">
    <citation type="submission" date="2019-04" db="EMBL/GenBank/DDBJ databases">
        <title>Rhodococcus oryzae sp. nov., a novel actinomycete isolated from rhizosphere soil of rice (Oryza sativa L.).</title>
        <authorList>
            <person name="Li C."/>
        </authorList>
    </citation>
    <scope>NUCLEOTIDE SEQUENCE [LARGE SCALE GENOMIC DNA]</scope>
    <source>
        <strain evidence="2 3">NEAU-CX67</strain>
    </source>
</reference>
<dbReference type="EMBL" id="SUMD01000010">
    <property type="protein sequence ID" value="TJZ75800.1"/>
    <property type="molecule type" value="Genomic_DNA"/>
</dbReference>
<feature type="transmembrane region" description="Helical" evidence="1">
    <location>
        <begin position="101"/>
        <end position="125"/>
    </location>
</feature>
<evidence type="ECO:0000313" key="2">
    <source>
        <dbReference type="EMBL" id="TJZ75800.1"/>
    </source>
</evidence>
<dbReference type="Proteomes" id="UP000305109">
    <property type="component" value="Unassembled WGS sequence"/>
</dbReference>
<comment type="caution">
    <text evidence="2">The sequence shown here is derived from an EMBL/GenBank/DDBJ whole genome shotgun (WGS) entry which is preliminary data.</text>
</comment>
<gene>
    <name evidence="2" type="ORF">FCG67_19620</name>
</gene>
<keyword evidence="1" id="KW-0472">Membrane</keyword>
<proteinExistence type="predicted"/>
<keyword evidence="3" id="KW-1185">Reference proteome</keyword>
<evidence type="ECO:0000313" key="3">
    <source>
        <dbReference type="Proteomes" id="UP000305109"/>
    </source>
</evidence>
<feature type="transmembrane region" description="Helical" evidence="1">
    <location>
        <begin position="24"/>
        <end position="45"/>
    </location>
</feature>
<protein>
    <submittedName>
        <fullName evidence="2">Uncharacterized protein</fullName>
    </submittedName>
</protein>
<keyword evidence="1" id="KW-1133">Transmembrane helix</keyword>
<keyword evidence="1" id="KW-0812">Transmembrane</keyword>